<keyword evidence="4 10" id="KW-0547">Nucleotide-binding</keyword>
<dbReference type="InterPro" id="IPR014729">
    <property type="entry name" value="Rossmann-like_a/b/a_fold"/>
</dbReference>
<dbReference type="InterPro" id="IPR013155">
    <property type="entry name" value="M/V/L/I-tRNA-synth_anticd-bd"/>
</dbReference>
<dbReference type="InterPro" id="IPR009008">
    <property type="entry name" value="Val/Leu/Ile-tRNA-synth_edit"/>
</dbReference>
<proteinExistence type="inferred from homology"/>
<dbReference type="SUPFAM" id="SSF52374">
    <property type="entry name" value="Nucleotidylyl transferase"/>
    <property type="match status" value="1"/>
</dbReference>
<feature type="binding site" evidence="10">
    <location>
        <position position="596"/>
    </location>
    <ligand>
        <name>ATP</name>
        <dbReference type="ChEBI" id="CHEBI:30616"/>
    </ligand>
</feature>
<dbReference type="InterPro" id="IPR050081">
    <property type="entry name" value="Ile-tRNA_ligase"/>
</dbReference>
<dbReference type="RefSeq" id="WP_125648979.1">
    <property type="nucleotide sequence ID" value="NZ_JBHTOH010000092.1"/>
</dbReference>
<dbReference type="EMBL" id="JBHTOH010000092">
    <property type="protein sequence ID" value="MFD1412026.1"/>
    <property type="molecule type" value="Genomic_DNA"/>
</dbReference>
<comment type="similarity">
    <text evidence="1 10">Belongs to the class-I aminoacyl-tRNA synthetase family. IleS type 1 subfamily.</text>
</comment>
<name>A0ABW4BQE3_9LACO</name>
<feature type="binding site" evidence="10">
    <location>
        <position position="552"/>
    </location>
    <ligand>
        <name>L-isoleucyl-5'-AMP</name>
        <dbReference type="ChEBI" id="CHEBI:178002"/>
    </ligand>
</feature>
<keyword evidence="10" id="KW-0479">Metal-binding</keyword>
<keyword evidence="15" id="KW-1185">Reference proteome</keyword>
<evidence type="ECO:0000256" key="5">
    <source>
        <dbReference type="ARBA" id="ARBA00022840"/>
    </source>
</evidence>
<comment type="cofactor">
    <cofactor evidence="10">
        <name>Zn(2+)</name>
        <dbReference type="ChEBI" id="CHEBI:29105"/>
    </cofactor>
    <text evidence="10">Binds 1 zinc ion per subunit.</text>
</comment>
<dbReference type="Proteomes" id="UP001597191">
    <property type="component" value="Unassembled WGS sequence"/>
</dbReference>
<feature type="binding site" evidence="10">
    <location>
        <position position="908"/>
    </location>
    <ligand>
        <name>Zn(2+)</name>
        <dbReference type="ChEBI" id="CHEBI:29105"/>
    </ligand>
</feature>
<dbReference type="GO" id="GO:0004822">
    <property type="term" value="F:isoleucine-tRNA ligase activity"/>
    <property type="evidence" value="ECO:0007669"/>
    <property type="project" value="UniProtKB-EC"/>
</dbReference>
<dbReference type="CDD" id="cd07960">
    <property type="entry name" value="Anticodon_Ia_Ile_BEm"/>
    <property type="match status" value="1"/>
</dbReference>
<evidence type="ECO:0000259" key="13">
    <source>
        <dbReference type="Pfam" id="PF08264"/>
    </source>
</evidence>
<evidence type="ECO:0000259" key="11">
    <source>
        <dbReference type="Pfam" id="PF00133"/>
    </source>
</evidence>
<evidence type="ECO:0000256" key="9">
    <source>
        <dbReference type="ARBA" id="ARBA00048359"/>
    </source>
</evidence>
<feature type="domain" description="Methionyl/Valyl/Leucyl/Isoleucyl-tRNA synthetase anticodon-binding" evidence="13">
    <location>
        <begin position="676"/>
        <end position="829"/>
    </location>
</feature>
<dbReference type="Pfam" id="PF00133">
    <property type="entry name" value="tRNA-synt_1"/>
    <property type="match status" value="1"/>
</dbReference>
<feature type="domain" description="Zinc finger FPG/IleRS-type" evidence="12">
    <location>
        <begin position="882"/>
        <end position="910"/>
    </location>
</feature>
<dbReference type="InterPro" id="IPR010663">
    <property type="entry name" value="Znf_FPG/IleRS"/>
</dbReference>
<keyword evidence="5 10" id="KW-0067">ATP-binding</keyword>
<feature type="binding site" evidence="10">
    <location>
        <position position="888"/>
    </location>
    <ligand>
        <name>Zn(2+)</name>
        <dbReference type="ChEBI" id="CHEBI:29105"/>
    </ligand>
</feature>
<evidence type="ECO:0000313" key="15">
    <source>
        <dbReference type="Proteomes" id="UP001597191"/>
    </source>
</evidence>
<sequence>MRVKDTLHLGKTAFPMRGSLPKREPMWQQDWEENHVYEQRQKLNEGKPTFILHDGPPFANGDIHLGHALNKVSKDIVVRYKSMHGFRSPYVPGWDTHGLPIEQQLTKKGIDRRKMPRDEYLELCRKFALEEIDKQRTGFKRLGVAGDWDHPYITLQPKFEAEEIRLFGEMAAKGYIYKGKKPVYWSPSSESTLAEAEVEYHDIKSPSMYVAFKVVDGKGILDQDTSMIIWTTTPWTIPANEAVCVNPRFDYSVVDADGHKYVIASGRLDAVQEALGFKNVAVIKQVKGKDLEYMTVQHPLYDRTSLVILGNHVTLDDGTGLVHTAPGHGADDFNAGQKYHLPVLSVVDAKGMMTDDAPGFAGVFYDDANKLVTDALKKNGALLKLSFFTHSYPHDWRTKKPVIFRATAQWFASIDAYRDQILAQIKDVKFSPDWGQKRLYNMIKDRGDWVISRQRAWGLPLPIFYAEDGTAIITPETIEHVAQLIEKHGAIVWQQMSAKELLPEGFSHPGSPNGEFTKEKDILDVWFDSGSSHRGVLRERPELSFPADLIIEGSDQYRGWFNSSLITSVATTGQAPYRHVLSQGFVLDDKGHKMSKSLGNVIDPNDIFKQMGAEIIRLWVASVDSSSDVMVSMDVLRQMSESYRKVRNTMRFMLANIADFDVKKNRLPENDLRDVDRYLLARLHEVNQNVIAAYDDFNFATVFKQINNYLVNDLSAFYLDFAKDVIYIKAENDLSRRAMQTVIYEALVTLTKLLTPILPHTCEEIWGFLQEPEKYVQLTELPTATVSAADQKLLDQWANFMTFRSDVYRALEQARTDKLIGKSLEAAVVVYPKAELIPMLTELEPELAELLIVSKFQLSETEVPSSATQFEGFAIEVTHAPGQVCERCRKTLTSVGTNPDLPTFCADCAKIVAEEFPEAITEGFEAKK</sequence>
<dbReference type="SUPFAM" id="SSF47323">
    <property type="entry name" value="Anticodon-binding domain of a subclass of class I aminoacyl-tRNA synthetases"/>
    <property type="match status" value="1"/>
</dbReference>
<feature type="short sequence motif" description="'HIGH' region" evidence="10">
    <location>
        <begin position="57"/>
        <end position="67"/>
    </location>
</feature>
<feature type="binding site" evidence="10">
    <location>
        <position position="905"/>
    </location>
    <ligand>
        <name>Zn(2+)</name>
        <dbReference type="ChEBI" id="CHEBI:29105"/>
    </ligand>
</feature>
<accession>A0ABW4BQE3</accession>
<protein>
    <recommendedName>
        <fullName evidence="10">Isoleucine--tRNA ligase</fullName>
        <ecNumber evidence="10">6.1.1.5</ecNumber>
    </recommendedName>
    <alternativeName>
        <fullName evidence="10">Isoleucyl-tRNA synthetase</fullName>
        <shortName evidence="10">IleRS</shortName>
    </alternativeName>
</protein>
<dbReference type="Gene3D" id="1.10.730.20">
    <property type="match status" value="1"/>
</dbReference>
<gene>
    <name evidence="10 14" type="primary">ileS</name>
    <name evidence="14" type="ORF">ACFQ4R_10595</name>
</gene>
<comment type="subcellular location">
    <subcellularLocation>
        <location evidence="10">Cytoplasm</location>
    </subcellularLocation>
</comment>
<dbReference type="Gene3D" id="3.40.50.620">
    <property type="entry name" value="HUPs"/>
    <property type="match status" value="2"/>
</dbReference>
<dbReference type="HAMAP" id="MF_02002">
    <property type="entry name" value="Ile_tRNA_synth_type1"/>
    <property type="match status" value="1"/>
</dbReference>
<evidence type="ECO:0000256" key="7">
    <source>
        <dbReference type="ARBA" id="ARBA00023146"/>
    </source>
</evidence>
<keyword evidence="3 10" id="KW-0436">Ligase</keyword>
<feature type="binding site" evidence="10">
    <location>
        <position position="885"/>
    </location>
    <ligand>
        <name>Zn(2+)</name>
        <dbReference type="ChEBI" id="CHEBI:29105"/>
    </ligand>
</feature>
<keyword evidence="2 10" id="KW-0963">Cytoplasm</keyword>
<dbReference type="InterPro" id="IPR002301">
    <property type="entry name" value="Ile-tRNA-ligase"/>
</dbReference>
<dbReference type="EC" id="6.1.1.5" evidence="10"/>
<comment type="subunit">
    <text evidence="10">Monomer.</text>
</comment>
<dbReference type="InterPro" id="IPR009080">
    <property type="entry name" value="tRNAsynth_Ia_anticodon-bd"/>
</dbReference>
<dbReference type="InterPro" id="IPR002300">
    <property type="entry name" value="aa-tRNA-synth_Ia"/>
</dbReference>
<dbReference type="NCBIfam" id="TIGR00392">
    <property type="entry name" value="ileS"/>
    <property type="match status" value="1"/>
</dbReference>
<evidence type="ECO:0000256" key="3">
    <source>
        <dbReference type="ARBA" id="ARBA00022598"/>
    </source>
</evidence>
<organism evidence="14 15">
    <name type="scientific">Lapidilactobacillus gannanensis</name>
    <dbReference type="NCBI Taxonomy" id="2486002"/>
    <lineage>
        <taxon>Bacteria</taxon>
        <taxon>Bacillati</taxon>
        <taxon>Bacillota</taxon>
        <taxon>Bacilli</taxon>
        <taxon>Lactobacillales</taxon>
        <taxon>Lactobacillaceae</taxon>
        <taxon>Lapidilactobacillus</taxon>
    </lineage>
</organism>
<comment type="domain">
    <text evidence="10">IleRS has two distinct active sites: one for aminoacylation and one for editing. The misactivated valine is translocated from the active site to the editing site, which sterically excludes the correctly activated isoleucine. The single editing site contains two valyl binding pockets, one specific for each substrate (Val-AMP or Val-tRNA(Ile)).</text>
</comment>
<dbReference type="Pfam" id="PF08264">
    <property type="entry name" value="Anticodon_1"/>
    <property type="match status" value="1"/>
</dbReference>
<comment type="caution">
    <text evidence="14">The sequence shown here is derived from an EMBL/GenBank/DDBJ whole genome shotgun (WGS) entry which is preliminary data.</text>
</comment>
<evidence type="ECO:0000259" key="12">
    <source>
        <dbReference type="Pfam" id="PF06827"/>
    </source>
</evidence>
<evidence type="ECO:0000256" key="1">
    <source>
        <dbReference type="ARBA" id="ARBA00006887"/>
    </source>
</evidence>
<feature type="short sequence motif" description="'KMSKS' region" evidence="10">
    <location>
        <begin position="593"/>
        <end position="597"/>
    </location>
</feature>
<dbReference type="InterPro" id="IPR033708">
    <property type="entry name" value="Anticodon_Ile_BEm"/>
</dbReference>
<evidence type="ECO:0000256" key="8">
    <source>
        <dbReference type="ARBA" id="ARBA00025217"/>
    </source>
</evidence>
<dbReference type="PRINTS" id="PR00984">
    <property type="entry name" value="TRNASYNTHILE"/>
</dbReference>
<dbReference type="InterPro" id="IPR001412">
    <property type="entry name" value="aa-tRNA-synth_I_CS"/>
</dbReference>
<dbReference type="SUPFAM" id="SSF50677">
    <property type="entry name" value="ValRS/IleRS/LeuRS editing domain"/>
    <property type="match status" value="1"/>
</dbReference>
<evidence type="ECO:0000256" key="6">
    <source>
        <dbReference type="ARBA" id="ARBA00022917"/>
    </source>
</evidence>
<dbReference type="Pfam" id="PF06827">
    <property type="entry name" value="zf-FPG_IleRS"/>
    <property type="match status" value="1"/>
</dbReference>
<evidence type="ECO:0000256" key="10">
    <source>
        <dbReference type="HAMAP-Rule" id="MF_02002"/>
    </source>
</evidence>
<dbReference type="PROSITE" id="PS00178">
    <property type="entry name" value="AA_TRNA_LIGASE_I"/>
    <property type="match status" value="1"/>
</dbReference>
<evidence type="ECO:0000256" key="2">
    <source>
        <dbReference type="ARBA" id="ARBA00022490"/>
    </source>
</evidence>
<comment type="catalytic activity">
    <reaction evidence="9 10">
        <text>tRNA(Ile) + L-isoleucine + ATP = L-isoleucyl-tRNA(Ile) + AMP + diphosphate</text>
        <dbReference type="Rhea" id="RHEA:11060"/>
        <dbReference type="Rhea" id="RHEA-COMP:9666"/>
        <dbReference type="Rhea" id="RHEA-COMP:9695"/>
        <dbReference type="ChEBI" id="CHEBI:30616"/>
        <dbReference type="ChEBI" id="CHEBI:33019"/>
        <dbReference type="ChEBI" id="CHEBI:58045"/>
        <dbReference type="ChEBI" id="CHEBI:78442"/>
        <dbReference type="ChEBI" id="CHEBI:78528"/>
        <dbReference type="ChEBI" id="CHEBI:456215"/>
        <dbReference type="EC" id="6.1.1.5"/>
    </reaction>
</comment>
<evidence type="ECO:0000313" key="14">
    <source>
        <dbReference type="EMBL" id="MFD1412026.1"/>
    </source>
</evidence>
<dbReference type="Gene3D" id="1.10.10.830">
    <property type="entry name" value="Ile-tRNA synthetase CP2 domain-like"/>
    <property type="match status" value="1"/>
</dbReference>
<keyword evidence="6 10" id="KW-0648">Protein biosynthesis</keyword>
<keyword evidence="7 10" id="KW-0030">Aminoacyl-tRNA synthetase</keyword>
<comment type="function">
    <text evidence="8 10">Catalyzes the attachment of isoleucine to tRNA(Ile). As IleRS can inadvertently accommodate and process structurally similar amino acids such as valine, to avoid such errors it has two additional distinct tRNA(Ile)-dependent editing activities. One activity is designated as 'pretransfer' editing and involves the hydrolysis of activated Val-AMP. The other activity is designated 'posttransfer' editing and involves deacylation of mischarged Val-tRNA(Ile).</text>
</comment>
<keyword evidence="10" id="KW-0862">Zinc</keyword>
<evidence type="ECO:0000256" key="4">
    <source>
        <dbReference type="ARBA" id="ARBA00022741"/>
    </source>
</evidence>
<feature type="domain" description="Aminoacyl-tRNA synthetase class Ia" evidence="11">
    <location>
        <begin position="27"/>
        <end position="631"/>
    </location>
</feature>
<dbReference type="PANTHER" id="PTHR42765">
    <property type="entry name" value="SOLEUCYL-TRNA SYNTHETASE"/>
    <property type="match status" value="1"/>
</dbReference>
<reference evidence="15" key="1">
    <citation type="journal article" date="2019" name="Int. J. Syst. Evol. Microbiol.">
        <title>The Global Catalogue of Microorganisms (GCM) 10K type strain sequencing project: providing services to taxonomists for standard genome sequencing and annotation.</title>
        <authorList>
            <consortium name="The Broad Institute Genomics Platform"/>
            <consortium name="The Broad Institute Genome Sequencing Center for Infectious Disease"/>
            <person name="Wu L."/>
            <person name="Ma J."/>
        </authorList>
    </citation>
    <scope>NUCLEOTIDE SEQUENCE [LARGE SCALE GENOMIC DNA]</scope>
    <source>
        <strain evidence="15">CCM 8937</strain>
    </source>
</reference>
<dbReference type="CDD" id="cd00818">
    <property type="entry name" value="IleRS_core"/>
    <property type="match status" value="1"/>
</dbReference>
<dbReference type="PANTHER" id="PTHR42765:SF1">
    <property type="entry name" value="ISOLEUCINE--TRNA LIGASE, MITOCHONDRIAL"/>
    <property type="match status" value="1"/>
</dbReference>
<dbReference type="InterPro" id="IPR023585">
    <property type="entry name" value="Ile-tRNA-ligase_type1"/>
</dbReference>